<sequence length="1521" mass="171009">MQWRLLRFNRFDRMAAIYSGIHLKLKSSHTPWPDKLKLARFAWFSPQCIVPNKEQVLLDWITNVLRCFYTKKIDLQQDVVEGLWVYLDDILHSRKLQNMLSQCKMIILRVTVAQIINERILEYKAGPTSASISVVLSCLHAILSSPVLSITYTSKYELLVELLARMSNLICSRLSQQSFRDTQGTKAVEVLLLTLTTYLTIQRQQANMNRVFTQVTSHLLQPLLVLRNLLLVHTSEVDSSMQVWQQMGKDIRGKVDSILQSALFFPDHLQSYKEELLLSSEEPGTKRGPTGKGLLSPVSTLLTKLCAQGYHEPSLLYAMRSAALPLLLKFSLDAFCKSGQNKLVCFKLMTKFVCALDVISELTVRKTFDAENWSLALLALENMLNHCLSVEIYNVAADKINHGEMQFKFYRRIAQFLFNNVQTTIPAWYRCLKSLLALNHMVLEPDLDELLSSVWVDTESAETRVRKTRDMLICTLLSTYSKLRQLPRLFEELLSVICRPAADELRQPLLSEAIGKTLSLCLLDSPPSQSLQIGRMIFLKIQGDVLLDAEQQDTDASLKLFSLSVLLHSVFFSLKSLDNTTPGPIVRQTQTLMVELLGLVKSMLVWLEGAQTSDSLCYQKIQESSFLLTYVWIEVDSLFQNQCIKYTLATTSSGDLGDEGISLLNEVFSKVEHQNVGPLGQFLQKLLAVLRIKKFQLRKDSLEDIQKYARFIADGEKPSPHQCQQLWDLQIVSIDRDSYPAAHWFLVTTNLAVIAPYLPRECLCHVAEQLLQSLIEKHVKSSEKKQALSVSLISEDLLGSAVLTEFSPLFSAVVTGIFPHFMAVLSTCQVESMCPSFLKHRDSFAGRVEDGGASVVSGASSALKRLESVAQEVIASVHAGFTIDLGLMQVERLLDLLQVTSVLNAEAMHSEDYSELFLIIFWIGASFQLCDDVDSSLYMTLLKEIFCFMASFVSGRNALAMLKIVHGSSLLECTMAFLFQSCVKGRFQSADSSAWSSLLYAVQSFIHRTTELIIKRKSRVCINIEKFTIFVMESKAAVAAGKQKKTDLFSVQLLLTSLHTLCSVMTSSFGLNKQLDVTFTRLLQRILSVMGPAVQTSLRNQNGSVLGQSFTVDILAAMVRSELACHQAAEYPKGDIQVFLLHMELYRSCSQQILKEMCSSPRPVDFLLSSLNFLSDYYCALLGAKDLKSEELCLDIFMKVHRLLSASWLSLGELGLLEGSVKKLIDQLVLQSSPEHFHVLLLMLRSSLVSPAVLEDNHREVLSAVIIMKYLASSVLPEMCFKAFWFIAPQIISALVFVVMESSKSATSTSVLTVPALDAVTVLLRQGEGVLSNSQHVTMVLGAAQFVPLEHLSIEDYCRTFKAIHETLFSIIQCHPQVMFEASPAFLNCFYRLVTSIMHEGRQKNESESGSEKDGESLLSCAQLVERMYSHIATAAEDFTLLSSFMLAQYVTELQKVTLQPQIRTRLTEGVYNILDLCVEQDLKFLNAALPAGVREVFTQLYNSYVHYHKTQRQGEDKYTV</sequence>
<dbReference type="GO" id="GO:0005730">
    <property type="term" value="C:nucleolus"/>
    <property type="evidence" value="ECO:0007669"/>
    <property type="project" value="TreeGrafter"/>
</dbReference>
<proteinExistence type="predicted"/>
<reference evidence="2" key="3">
    <citation type="submission" date="2025-09" db="UniProtKB">
        <authorList>
            <consortium name="Ensembl"/>
        </authorList>
    </citation>
    <scope>IDENTIFICATION</scope>
</reference>
<dbReference type="PANTHER" id="PTHR15682">
    <property type="entry name" value="UNHEALTHY RIBOSOME BIOGENESIS PROTEIN 2 HOMOLOG"/>
    <property type="match status" value="1"/>
</dbReference>
<dbReference type="InterPro" id="IPR052609">
    <property type="entry name" value="Ribosome_Biogenesis_Reg"/>
</dbReference>
<name>A0AAY4CI92_9TELE</name>
<dbReference type="Proteomes" id="UP000694580">
    <property type="component" value="Chromosome 8"/>
</dbReference>
<feature type="domain" description="Nucleolar 27S pre-rRNA processing Urb2/Npa2 C-terminal" evidence="1">
    <location>
        <begin position="1316"/>
        <end position="1512"/>
    </location>
</feature>
<organism evidence="2 3">
    <name type="scientific">Denticeps clupeoides</name>
    <name type="common">denticle herring</name>
    <dbReference type="NCBI Taxonomy" id="299321"/>
    <lineage>
        <taxon>Eukaryota</taxon>
        <taxon>Metazoa</taxon>
        <taxon>Chordata</taxon>
        <taxon>Craniata</taxon>
        <taxon>Vertebrata</taxon>
        <taxon>Euteleostomi</taxon>
        <taxon>Actinopterygii</taxon>
        <taxon>Neopterygii</taxon>
        <taxon>Teleostei</taxon>
        <taxon>Clupei</taxon>
        <taxon>Clupeiformes</taxon>
        <taxon>Denticipitoidei</taxon>
        <taxon>Denticipitidae</taxon>
        <taxon>Denticeps</taxon>
    </lineage>
</organism>
<reference evidence="2" key="2">
    <citation type="submission" date="2025-08" db="UniProtKB">
        <authorList>
            <consortium name="Ensembl"/>
        </authorList>
    </citation>
    <scope>IDENTIFICATION</scope>
</reference>
<gene>
    <name evidence="2" type="primary">URB2</name>
</gene>
<evidence type="ECO:0000259" key="1">
    <source>
        <dbReference type="Pfam" id="PF10441"/>
    </source>
</evidence>
<dbReference type="Pfam" id="PF10441">
    <property type="entry name" value="Urb2"/>
    <property type="match status" value="1"/>
</dbReference>
<accession>A0AAY4CI92</accession>
<dbReference type="GeneTree" id="ENSGT00390000009258"/>
<dbReference type="Ensembl" id="ENSDCDT00010040809.1">
    <property type="protein sequence ID" value="ENSDCDP00010032920.1"/>
    <property type="gene ID" value="ENSDCDG00010021031.1"/>
</dbReference>
<dbReference type="PANTHER" id="PTHR15682:SF2">
    <property type="entry name" value="UNHEALTHY RIBOSOME BIOGENESIS PROTEIN 2 HOMOLOG"/>
    <property type="match status" value="1"/>
</dbReference>
<keyword evidence="3" id="KW-1185">Reference proteome</keyword>
<protein>
    <recommendedName>
        <fullName evidence="1">Nucleolar 27S pre-rRNA processing Urb2/Npa2 C-terminal domain-containing protein</fullName>
    </recommendedName>
</protein>
<evidence type="ECO:0000313" key="2">
    <source>
        <dbReference type="Ensembl" id="ENSDCDP00010032920.1"/>
    </source>
</evidence>
<dbReference type="GO" id="GO:0042254">
    <property type="term" value="P:ribosome biogenesis"/>
    <property type="evidence" value="ECO:0007669"/>
    <property type="project" value="TreeGrafter"/>
</dbReference>
<dbReference type="InterPro" id="IPR018849">
    <property type="entry name" value="Urb2/Npa2_C"/>
</dbReference>
<reference evidence="2 3" key="1">
    <citation type="submission" date="2020-06" db="EMBL/GenBank/DDBJ databases">
        <authorList>
            <consortium name="Wellcome Sanger Institute Data Sharing"/>
        </authorList>
    </citation>
    <scope>NUCLEOTIDE SEQUENCE [LARGE SCALE GENOMIC DNA]</scope>
</reference>
<evidence type="ECO:0000313" key="3">
    <source>
        <dbReference type="Proteomes" id="UP000694580"/>
    </source>
</evidence>